<proteinExistence type="predicted"/>
<comment type="caution">
    <text evidence="1">The sequence shown here is derived from an EMBL/GenBank/DDBJ whole genome shotgun (WGS) entry which is preliminary data.</text>
</comment>
<organism evidence="1 2">
    <name type="scientific">Listeria riparia FSL S10-1204</name>
    <dbReference type="NCBI Taxonomy" id="1265816"/>
    <lineage>
        <taxon>Bacteria</taxon>
        <taxon>Bacillati</taxon>
        <taxon>Bacillota</taxon>
        <taxon>Bacilli</taxon>
        <taxon>Bacillales</taxon>
        <taxon>Listeriaceae</taxon>
        <taxon>Listeria</taxon>
    </lineage>
</organism>
<dbReference type="OrthoDB" id="9155736at2"/>
<dbReference type="PATRIC" id="fig|1265816.5.peg.2749"/>
<evidence type="ECO:0000313" key="1">
    <source>
        <dbReference type="EMBL" id="EUJ43244.1"/>
    </source>
</evidence>
<dbReference type="Proteomes" id="UP000019248">
    <property type="component" value="Unassembled WGS sequence"/>
</dbReference>
<evidence type="ECO:0000313" key="2">
    <source>
        <dbReference type="Proteomes" id="UP000019248"/>
    </source>
</evidence>
<dbReference type="AlphaFoldDB" id="W7CUB0"/>
<name>W7CUB0_9LIST</name>
<sequence length="272" mass="31337">MFNFDSIRNMAELLAKKKAMLAACSVKKIVLLGGSSVLYGFNTDEIQRQLGKPTFNIGVNVGLGFQYLLDNVEDSLKPGDHVVLPLEFNQYTNPAYYVFGFGIDTFVHRKYWQNQAKYHQKWKLFFILLKHARSSGTPEKRLRRKAAKLTETGCYLGLDTQVRDPQVLRGISFPKTFQVTPTMQVIADFIARCRENHIQVTLLPPAFYAKEINYVYLEKLYAYFSETVPPDLFRLDDSEVYDSLYHANQNGQTRITQKLIALLNNSKNREEL</sequence>
<dbReference type="RefSeq" id="WP_036101547.1">
    <property type="nucleotide sequence ID" value="NZ_AODL01000026.1"/>
</dbReference>
<reference evidence="1 2" key="1">
    <citation type="journal article" date="2014" name="Int. J. Syst. Evol. Microbiol.">
        <title>Listeria floridensis sp. nov., Listeria aquatica sp. nov., Listeria cornellensis sp. nov., Listeria riparia sp. nov. and Listeria grandensis sp. nov., from agricultural and natural environments.</title>
        <authorList>
            <person name="den Bakker H.C."/>
            <person name="Warchocki S."/>
            <person name="Wright E.M."/>
            <person name="Allred A.F."/>
            <person name="Ahlstrom C."/>
            <person name="Manuel C.S."/>
            <person name="Stasiewicz M.J."/>
            <person name="Burrell A."/>
            <person name="Roof S."/>
            <person name="Strawn L."/>
            <person name="Fortes E.D."/>
            <person name="Nightingale K.K."/>
            <person name="Kephart D."/>
            <person name="Wiedmann M."/>
        </authorList>
    </citation>
    <scope>NUCLEOTIDE SEQUENCE [LARGE SCALE GENOMIC DNA]</scope>
    <source>
        <strain evidence="1 2">FSL S10-1204</strain>
    </source>
</reference>
<dbReference type="EMBL" id="AODL01000026">
    <property type="protein sequence ID" value="EUJ43244.1"/>
    <property type="molecule type" value="Genomic_DNA"/>
</dbReference>
<keyword evidence="2" id="KW-1185">Reference proteome</keyword>
<evidence type="ECO:0008006" key="3">
    <source>
        <dbReference type="Google" id="ProtNLM"/>
    </source>
</evidence>
<accession>W7CUB0</accession>
<protein>
    <recommendedName>
        <fullName evidence="3">SGNH/GDSL hydrolase family protein</fullName>
    </recommendedName>
</protein>
<gene>
    <name evidence="1" type="ORF">PRIP_13923</name>
</gene>